<dbReference type="PANTHER" id="PTHR46394:SF1">
    <property type="entry name" value="PNPLA DOMAIN-CONTAINING PROTEIN"/>
    <property type="match status" value="1"/>
</dbReference>
<evidence type="ECO:0000256" key="2">
    <source>
        <dbReference type="PROSITE-ProRule" id="PRU01161"/>
    </source>
</evidence>
<evidence type="ECO:0000256" key="1">
    <source>
        <dbReference type="ARBA" id="ARBA00023098"/>
    </source>
</evidence>
<dbReference type="RefSeq" id="WP_336587945.1">
    <property type="nucleotide sequence ID" value="NZ_JBBAXC010000013.1"/>
</dbReference>
<proteinExistence type="predicted"/>
<evidence type="ECO:0000313" key="4">
    <source>
        <dbReference type="EMBL" id="MEI5908496.1"/>
    </source>
</evidence>
<evidence type="ECO:0000313" key="5">
    <source>
        <dbReference type="Proteomes" id="UP001312865"/>
    </source>
</evidence>
<feature type="short sequence motif" description="GXGXXG" evidence="2">
    <location>
        <begin position="9"/>
        <end position="14"/>
    </location>
</feature>
<keyword evidence="5" id="KW-1185">Reference proteome</keyword>
<dbReference type="Gene3D" id="3.40.1090.10">
    <property type="entry name" value="Cytosolic phospholipase A2 catalytic domain"/>
    <property type="match status" value="2"/>
</dbReference>
<protein>
    <submittedName>
        <fullName evidence="4">Patatin-like phospholipase family protein</fullName>
    </submittedName>
</protein>
<feature type="active site" description="Nucleophile" evidence="2">
    <location>
        <position position="38"/>
    </location>
</feature>
<sequence length="307" mass="35718">MLLDGVFEGGGVRGIAHVGAVESVELRGYRWNRLAGTSAGAVIAALLACEYSGSEIKDIIDSVDYTQFMKKNWLDSIPLIGKGINLLIHEGLYDNHYQETWLEDLLIQKGYRYFSDLKEGQLKIIVSDITNGRMTILPDDLHIYGETHDFPIAKAVRMSSTIPFFFYPIKWKTKKFKHPSYMVDGGLLSNFPIWIFDTPDEPKWPTFGFHFVRDKMKSSPMNRIGPIRMYRSMFKTMMQAHDFRYFDDDAYARTVKIHTGTITSTDFQLTEDEKQWLYQAGFQAAEKFLNTWSFKEYKRRFRSNKRE</sequence>
<dbReference type="InterPro" id="IPR002641">
    <property type="entry name" value="PNPLA_dom"/>
</dbReference>
<evidence type="ECO:0000259" key="3">
    <source>
        <dbReference type="PROSITE" id="PS51635"/>
    </source>
</evidence>
<dbReference type="SUPFAM" id="SSF52151">
    <property type="entry name" value="FabD/lysophospholipase-like"/>
    <property type="match status" value="1"/>
</dbReference>
<dbReference type="EMBL" id="JBBAXC010000013">
    <property type="protein sequence ID" value="MEI5908496.1"/>
    <property type="molecule type" value="Genomic_DNA"/>
</dbReference>
<reference evidence="4 5" key="1">
    <citation type="journal article" date="2018" name="J. Microbiol.">
        <title>Bacillus spongiae sp. nov., isolated from sponge of Jeju Island.</title>
        <authorList>
            <person name="Lee G.E."/>
            <person name="Im W.T."/>
            <person name="Park J.S."/>
        </authorList>
    </citation>
    <scope>NUCLEOTIDE SEQUENCE [LARGE SCALE GENOMIC DNA]</scope>
    <source>
        <strain evidence="4 5">135PIL107-10</strain>
    </source>
</reference>
<dbReference type="CDD" id="cd07207">
    <property type="entry name" value="Pat_ExoU_VipD_like"/>
    <property type="match status" value="1"/>
</dbReference>
<name>A0ABU8HGJ0_9BACI</name>
<keyword evidence="1 2" id="KW-0443">Lipid metabolism</keyword>
<dbReference type="Proteomes" id="UP001312865">
    <property type="component" value="Unassembled WGS sequence"/>
</dbReference>
<dbReference type="InterPro" id="IPR016035">
    <property type="entry name" value="Acyl_Trfase/lysoPLipase"/>
</dbReference>
<dbReference type="Pfam" id="PF01734">
    <property type="entry name" value="Patatin"/>
    <property type="match status" value="1"/>
</dbReference>
<organism evidence="4 5">
    <name type="scientific">Bacillus spongiae</name>
    <dbReference type="NCBI Taxonomy" id="2683610"/>
    <lineage>
        <taxon>Bacteria</taxon>
        <taxon>Bacillati</taxon>
        <taxon>Bacillota</taxon>
        <taxon>Bacilli</taxon>
        <taxon>Bacillales</taxon>
        <taxon>Bacillaceae</taxon>
        <taxon>Bacillus</taxon>
    </lineage>
</organism>
<feature type="short sequence motif" description="DGA/G" evidence="2">
    <location>
        <begin position="184"/>
        <end position="186"/>
    </location>
</feature>
<dbReference type="PROSITE" id="PS51635">
    <property type="entry name" value="PNPLA"/>
    <property type="match status" value="1"/>
</dbReference>
<gene>
    <name evidence="4" type="ORF">WAK64_15725</name>
</gene>
<dbReference type="PANTHER" id="PTHR46394">
    <property type="entry name" value="ANNEXIN"/>
    <property type="match status" value="1"/>
</dbReference>
<feature type="domain" description="PNPLA" evidence="3">
    <location>
        <begin position="5"/>
        <end position="197"/>
    </location>
</feature>
<keyword evidence="2" id="KW-0378">Hydrolase</keyword>
<feature type="active site" description="Proton acceptor" evidence="2">
    <location>
        <position position="184"/>
    </location>
</feature>
<comment type="caution">
    <text evidence="4">The sequence shown here is derived from an EMBL/GenBank/DDBJ whole genome shotgun (WGS) entry which is preliminary data.</text>
</comment>
<dbReference type="InterPro" id="IPR052580">
    <property type="entry name" value="Lipid_Hydrolase"/>
</dbReference>
<keyword evidence="2" id="KW-0442">Lipid degradation</keyword>
<accession>A0ABU8HGJ0</accession>
<feature type="short sequence motif" description="GXSXG" evidence="2">
    <location>
        <begin position="36"/>
        <end position="40"/>
    </location>
</feature>